<dbReference type="PANTHER" id="PTHR43133">
    <property type="entry name" value="RNA POLYMERASE ECF-TYPE SIGMA FACTO"/>
    <property type="match status" value="1"/>
</dbReference>
<dbReference type="InterPro" id="IPR014284">
    <property type="entry name" value="RNA_pol_sigma-70_dom"/>
</dbReference>
<dbReference type="InterPro" id="IPR039425">
    <property type="entry name" value="RNA_pol_sigma-70-like"/>
</dbReference>
<feature type="domain" description="RNA polymerase sigma-70 region 2" evidence="6">
    <location>
        <begin position="31"/>
        <end position="95"/>
    </location>
</feature>
<dbReference type="InterPro" id="IPR036388">
    <property type="entry name" value="WH-like_DNA-bd_sf"/>
</dbReference>
<evidence type="ECO:0000256" key="2">
    <source>
        <dbReference type="ARBA" id="ARBA00023015"/>
    </source>
</evidence>
<sequence length="181" mass="19523">MGRIVEVAAPDVAGPPPGTAVVVGHEGFAEFYRAELPGLVALARALCGSLVADDIAQEAMLAAYRRWAEVEGLDQPRAWVRRTCANMAISSFRRRMAEVRALTRLSARPAPATLDEDAEEFWAAVRTLPRRQAQCAALRYVYGLGGGEIARTLSISEGAVKVHLARARAALASRLGVEVER</sequence>
<dbReference type="InterPro" id="IPR013249">
    <property type="entry name" value="RNA_pol_sigma70_r4_t2"/>
</dbReference>
<feature type="domain" description="RNA polymerase sigma factor 70 region 4 type 2" evidence="7">
    <location>
        <begin position="119"/>
        <end position="171"/>
    </location>
</feature>
<evidence type="ECO:0000313" key="9">
    <source>
        <dbReference type="Proteomes" id="UP001204524"/>
    </source>
</evidence>
<keyword evidence="4" id="KW-0238">DNA-binding</keyword>
<dbReference type="SUPFAM" id="SSF88659">
    <property type="entry name" value="Sigma3 and sigma4 domains of RNA polymerase sigma factors"/>
    <property type="match status" value="1"/>
</dbReference>
<organism evidence="8 9">
    <name type="scientific">Nocardioides pinisoli</name>
    <dbReference type="NCBI Taxonomy" id="2950279"/>
    <lineage>
        <taxon>Bacteria</taxon>
        <taxon>Bacillati</taxon>
        <taxon>Actinomycetota</taxon>
        <taxon>Actinomycetes</taxon>
        <taxon>Propionibacteriales</taxon>
        <taxon>Nocardioidaceae</taxon>
        <taxon>Nocardioides</taxon>
    </lineage>
</organism>
<dbReference type="Pfam" id="PF04542">
    <property type="entry name" value="Sigma70_r2"/>
    <property type="match status" value="1"/>
</dbReference>
<protein>
    <submittedName>
        <fullName evidence="8">Sigma-70 family RNA polymerase sigma factor</fullName>
    </submittedName>
</protein>
<accession>A0ABT1KRR9</accession>
<keyword evidence="9" id="KW-1185">Reference proteome</keyword>
<dbReference type="InterPro" id="IPR013324">
    <property type="entry name" value="RNA_pol_sigma_r3/r4-like"/>
</dbReference>
<dbReference type="Pfam" id="PF08281">
    <property type="entry name" value="Sigma70_r4_2"/>
    <property type="match status" value="1"/>
</dbReference>
<evidence type="ECO:0000256" key="5">
    <source>
        <dbReference type="ARBA" id="ARBA00023163"/>
    </source>
</evidence>
<dbReference type="RefSeq" id="WP_254179674.1">
    <property type="nucleotide sequence ID" value="NZ_JANARS010000001.1"/>
</dbReference>
<evidence type="ECO:0000256" key="3">
    <source>
        <dbReference type="ARBA" id="ARBA00023082"/>
    </source>
</evidence>
<dbReference type="EMBL" id="JANARS010000001">
    <property type="protein sequence ID" value="MCP3420440.1"/>
    <property type="molecule type" value="Genomic_DNA"/>
</dbReference>
<keyword evidence="5" id="KW-0804">Transcription</keyword>
<comment type="similarity">
    <text evidence="1">Belongs to the sigma-70 factor family. ECF subfamily.</text>
</comment>
<dbReference type="InterPro" id="IPR013325">
    <property type="entry name" value="RNA_pol_sigma_r2"/>
</dbReference>
<dbReference type="Gene3D" id="1.10.1740.10">
    <property type="match status" value="1"/>
</dbReference>
<comment type="caution">
    <text evidence="8">The sequence shown here is derived from an EMBL/GenBank/DDBJ whole genome shotgun (WGS) entry which is preliminary data.</text>
</comment>
<gene>
    <name evidence="8" type="ORF">NCI01_01400</name>
</gene>
<name>A0ABT1KRR9_9ACTN</name>
<keyword evidence="2" id="KW-0805">Transcription regulation</keyword>
<dbReference type="Gene3D" id="1.10.10.10">
    <property type="entry name" value="Winged helix-like DNA-binding domain superfamily/Winged helix DNA-binding domain"/>
    <property type="match status" value="1"/>
</dbReference>
<dbReference type="NCBIfam" id="TIGR02937">
    <property type="entry name" value="sigma70-ECF"/>
    <property type="match status" value="1"/>
</dbReference>
<evidence type="ECO:0000313" key="8">
    <source>
        <dbReference type="EMBL" id="MCP3420440.1"/>
    </source>
</evidence>
<evidence type="ECO:0000256" key="1">
    <source>
        <dbReference type="ARBA" id="ARBA00010641"/>
    </source>
</evidence>
<keyword evidence="3" id="KW-0731">Sigma factor</keyword>
<evidence type="ECO:0000259" key="7">
    <source>
        <dbReference type="Pfam" id="PF08281"/>
    </source>
</evidence>
<dbReference type="PANTHER" id="PTHR43133:SF50">
    <property type="entry name" value="ECF RNA POLYMERASE SIGMA FACTOR SIGM"/>
    <property type="match status" value="1"/>
</dbReference>
<dbReference type="Proteomes" id="UP001204524">
    <property type="component" value="Unassembled WGS sequence"/>
</dbReference>
<evidence type="ECO:0000256" key="4">
    <source>
        <dbReference type="ARBA" id="ARBA00023125"/>
    </source>
</evidence>
<reference evidence="8 9" key="1">
    <citation type="submission" date="2022-06" db="EMBL/GenBank/DDBJ databases">
        <authorList>
            <person name="So Y."/>
        </authorList>
    </citation>
    <scope>NUCLEOTIDE SEQUENCE [LARGE SCALE GENOMIC DNA]</scope>
    <source>
        <strain evidence="8 9">STR3</strain>
    </source>
</reference>
<dbReference type="SUPFAM" id="SSF88946">
    <property type="entry name" value="Sigma2 domain of RNA polymerase sigma factors"/>
    <property type="match status" value="1"/>
</dbReference>
<dbReference type="InterPro" id="IPR007627">
    <property type="entry name" value="RNA_pol_sigma70_r2"/>
</dbReference>
<proteinExistence type="inferred from homology"/>
<evidence type="ECO:0000259" key="6">
    <source>
        <dbReference type="Pfam" id="PF04542"/>
    </source>
</evidence>